<dbReference type="Gene3D" id="3.20.110.10">
    <property type="entry name" value="Glycoside hydrolase 38, N terminal domain"/>
    <property type="match status" value="1"/>
</dbReference>
<dbReference type="FunFam" id="1.20.1270.50:FF:000004">
    <property type="entry name" value="alpha-mannosidase 2C1 isoform X1"/>
    <property type="match status" value="1"/>
</dbReference>
<dbReference type="SUPFAM" id="SSF88688">
    <property type="entry name" value="Families 57/38 glycoside transferase middle domain"/>
    <property type="match status" value="1"/>
</dbReference>
<name>A0A2P8DKT3_9ACTN</name>
<comment type="similarity">
    <text evidence="2">Belongs to the glycosyl hydrolase 38 family.</text>
</comment>
<dbReference type="Pfam" id="PF22907">
    <property type="entry name" value="Ams1-like_1st"/>
    <property type="match status" value="1"/>
</dbReference>
<dbReference type="RefSeq" id="WP_106583130.1">
    <property type="nucleotide sequence ID" value="NZ_PYGA01000007.1"/>
</dbReference>
<evidence type="ECO:0000256" key="6">
    <source>
        <dbReference type="ARBA" id="ARBA00023295"/>
    </source>
</evidence>
<dbReference type="InterPro" id="IPR037094">
    <property type="entry name" value="Glyco_hydro_38_cen_sf"/>
</dbReference>
<dbReference type="Pfam" id="PF17677">
    <property type="entry name" value="Glyco_hydro38C2"/>
    <property type="match status" value="1"/>
</dbReference>
<keyword evidence="6" id="KW-0326">Glycosidase</keyword>
<dbReference type="GO" id="GO:0006013">
    <property type="term" value="P:mannose metabolic process"/>
    <property type="evidence" value="ECO:0007669"/>
    <property type="project" value="InterPro"/>
</dbReference>
<dbReference type="Proteomes" id="UP000240542">
    <property type="component" value="Unassembled WGS sequence"/>
</dbReference>
<organism evidence="8 9">
    <name type="scientific">Murinocardiopsis flavida</name>
    <dbReference type="NCBI Taxonomy" id="645275"/>
    <lineage>
        <taxon>Bacteria</taxon>
        <taxon>Bacillati</taxon>
        <taxon>Actinomycetota</taxon>
        <taxon>Actinomycetes</taxon>
        <taxon>Streptosporangiales</taxon>
        <taxon>Nocardiopsidaceae</taxon>
        <taxon>Murinocardiopsis</taxon>
    </lineage>
</organism>
<dbReference type="PANTHER" id="PTHR46017:SF1">
    <property type="entry name" value="ALPHA-MANNOSIDASE 2C1"/>
    <property type="match status" value="1"/>
</dbReference>
<dbReference type="InterPro" id="IPR015341">
    <property type="entry name" value="Glyco_hydro_38_cen"/>
</dbReference>
<dbReference type="GO" id="GO:0004559">
    <property type="term" value="F:alpha-mannosidase activity"/>
    <property type="evidence" value="ECO:0007669"/>
    <property type="project" value="UniProtKB-EC"/>
</dbReference>
<dbReference type="InterPro" id="IPR011330">
    <property type="entry name" value="Glyco_hydro/deAcase_b/a-brl"/>
</dbReference>
<evidence type="ECO:0000313" key="8">
    <source>
        <dbReference type="EMBL" id="PSK97809.1"/>
    </source>
</evidence>
<dbReference type="InterPro" id="IPR028995">
    <property type="entry name" value="Glyco_hydro_57/38_cen_sf"/>
</dbReference>
<dbReference type="PANTHER" id="PTHR46017">
    <property type="entry name" value="ALPHA-MANNOSIDASE 2C1"/>
    <property type="match status" value="1"/>
</dbReference>
<dbReference type="Pfam" id="PF01074">
    <property type="entry name" value="Glyco_hydro_38N"/>
    <property type="match status" value="1"/>
</dbReference>
<dbReference type="GO" id="GO:0030246">
    <property type="term" value="F:carbohydrate binding"/>
    <property type="evidence" value="ECO:0007669"/>
    <property type="project" value="InterPro"/>
</dbReference>
<evidence type="ECO:0000256" key="1">
    <source>
        <dbReference type="ARBA" id="ARBA00000365"/>
    </source>
</evidence>
<dbReference type="SUPFAM" id="SSF74650">
    <property type="entry name" value="Galactose mutarotase-like"/>
    <property type="match status" value="1"/>
</dbReference>
<gene>
    <name evidence="8" type="ORF">CLV63_107202</name>
</gene>
<dbReference type="SUPFAM" id="SSF88713">
    <property type="entry name" value="Glycoside hydrolase/deacetylase"/>
    <property type="match status" value="1"/>
</dbReference>
<evidence type="ECO:0000259" key="7">
    <source>
        <dbReference type="SMART" id="SM00872"/>
    </source>
</evidence>
<comment type="caution">
    <text evidence="8">The sequence shown here is derived from an EMBL/GenBank/DDBJ whole genome shotgun (WGS) entry which is preliminary data.</text>
</comment>
<proteinExistence type="inferred from homology"/>
<evidence type="ECO:0000256" key="3">
    <source>
        <dbReference type="ARBA" id="ARBA00012752"/>
    </source>
</evidence>
<keyword evidence="4" id="KW-0479">Metal-binding</keyword>
<evidence type="ECO:0000256" key="5">
    <source>
        <dbReference type="ARBA" id="ARBA00022801"/>
    </source>
</evidence>
<dbReference type="FunFam" id="2.70.98.30:FF:000001">
    <property type="entry name" value="alpha-mannosidase 2C1 isoform X2"/>
    <property type="match status" value="1"/>
</dbReference>
<feature type="domain" description="Glycoside hydrolase family 38 central" evidence="7">
    <location>
        <begin position="519"/>
        <end position="597"/>
    </location>
</feature>
<comment type="catalytic activity">
    <reaction evidence="1">
        <text>Hydrolysis of terminal, non-reducing alpha-D-mannose residues in alpha-D-mannosides.</text>
        <dbReference type="EC" id="3.2.1.24"/>
    </reaction>
</comment>
<dbReference type="Pfam" id="PF07748">
    <property type="entry name" value="Glyco_hydro_38C"/>
    <property type="match status" value="1"/>
</dbReference>
<reference evidence="8 9" key="1">
    <citation type="submission" date="2018-03" db="EMBL/GenBank/DDBJ databases">
        <title>Genomic Encyclopedia of Archaeal and Bacterial Type Strains, Phase II (KMG-II): from individual species to whole genera.</title>
        <authorList>
            <person name="Goeker M."/>
        </authorList>
    </citation>
    <scope>NUCLEOTIDE SEQUENCE [LARGE SCALE GENOMIC DNA]</scope>
    <source>
        <strain evidence="8 9">DSM 45312</strain>
    </source>
</reference>
<dbReference type="InterPro" id="IPR054723">
    <property type="entry name" value="Ams1-like_N"/>
</dbReference>
<protein>
    <recommendedName>
        <fullName evidence="3">alpha-mannosidase</fullName>
        <ecNumber evidence="3">3.2.1.24</ecNumber>
    </recommendedName>
</protein>
<dbReference type="EMBL" id="PYGA01000007">
    <property type="protein sequence ID" value="PSK97809.1"/>
    <property type="molecule type" value="Genomic_DNA"/>
</dbReference>
<dbReference type="EC" id="3.2.1.24" evidence="3"/>
<dbReference type="CDD" id="cd10789">
    <property type="entry name" value="GH38N_AMII_ER_cytosolic"/>
    <property type="match status" value="1"/>
</dbReference>
<dbReference type="InterPro" id="IPR000602">
    <property type="entry name" value="Glyco_hydro_38_N"/>
</dbReference>
<dbReference type="InterPro" id="IPR011013">
    <property type="entry name" value="Gal_mutarotase_sf_dom"/>
</dbReference>
<evidence type="ECO:0000256" key="4">
    <source>
        <dbReference type="ARBA" id="ARBA00022723"/>
    </source>
</evidence>
<dbReference type="Pfam" id="PF09261">
    <property type="entry name" value="Alpha-mann_mid"/>
    <property type="match status" value="1"/>
</dbReference>
<dbReference type="SMART" id="SM00872">
    <property type="entry name" value="Alpha-mann_mid"/>
    <property type="match status" value="1"/>
</dbReference>
<dbReference type="GO" id="GO:0046872">
    <property type="term" value="F:metal ion binding"/>
    <property type="evidence" value="ECO:0007669"/>
    <property type="project" value="UniProtKB-KW"/>
</dbReference>
<dbReference type="FunFam" id="3.20.110.10:FF:000002">
    <property type="entry name" value="alpha-mannosidase 2C1 isoform X1"/>
    <property type="match status" value="1"/>
</dbReference>
<dbReference type="GO" id="GO:0009313">
    <property type="term" value="P:oligosaccharide catabolic process"/>
    <property type="evidence" value="ECO:0007669"/>
    <property type="project" value="TreeGrafter"/>
</dbReference>
<dbReference type="Gene3D" id="1.20.1270.50">
    <property type="entry name" value="Glycoside hydrolase family 38, central domain"/>
    <property type="match status" value="1"/>
</dbReference>
<evidence type="ECO:0000313" key="9">
    <source>
        <dbReference type="Proteomes" id="UP000240542"/>
    </source>
</evidence>
<dbReference type="InterPro" id="IPR011682">
    <property type="entry name" value="Glyco_hydro_38_C"/>
</dbReference>
<dbReference type="InterPro" id="IPR041147">
    <property type="entry name" value="GH38_C"/>
</dbReference>
<dbReference type="OrthoDB" id="9772207at2"/>
<keyword evidence="5" id="KW-0378">Hydrolase</keyword>
<evidence type="ECO:0000256" key="2">
    <source>
        <dbReference type="ARBA" id="ARBA00009792"/>
    </source>
</evidence>
<accession>A0A2P8DKT3</accession>
<dbReference type="Gene3D" id="2.70.98.30">
    <property type="entry name" value="Golgi alpha-mannosidase II, domain 4"/>
    <property type="match status" value="1"/>
</dbReference>
<sequence>MHDDRKLVEDRLERVLSERIRPAAHRSPVPLSVRRWDAPGEPVPVAEGLAAEYRPARVGEAWGPPWATTWFEVSGRIPQEWAGQVVEAVIDLGFAPDRPGFCAEGLVYRADGSVVKGLNPRNAWVRVGAPAQGGEEILLYVEAAANPLILDANGFQATALGERETAGDEPLYALTRLELAVFDETVWGLALDLDVLGELMRELPAESPRRWEILRAVERALDAVDLHDVNGSAAAARAELAPALAAPAHASAHQLSAIGHAHIDSAWLWPLRETIRKVARTASNVTALMDDDPGFLFAMSQAQQLEWLKDHRPEVFARVKEKAATGQFIPVGGMWVESDTNMPGGEALARQFVYGKRFFREELGIDTREVWLPDSFGYSAALPQLIALSGSEYFLTQKISWSQTNTFPHHTFRWEGLDGTRVFTHFPPIDTYNAELTGAELGHAVRNYREKGRATRSMVPFGHGDGGGGPTREMLARAERLADLEGSPRVAIERPDEFFAKAAAEYPDAPVWWGELYLEFHRGTYTSQAKTKQGNRRSEHLLREAELWAATAAVRTGFDYPHDRLDTIWKAVLLNQFHDILPGSSIAWVHREAADTYAALAVELEEIIAAAQHALAGGGPGTVVFNAAPHGRGGVPALGATARPAQDGGDVAAAADGGGFVLDNGLLRIRVDERGLVTSAFDIAADREALAPGAMGNLLQIHPDLPNAWDAWDVDSFYRNRVTDLVDAEDVALTEKGADAAAVTVVRAFGASRVTQVLRLRRGAAVLDIDTEADWHERETFLKAAFPLDVRAESAASEIQFGHVHRPTHTNTSWDAAKFETCAHRWVQVAEPGYGHAVVNDSTYGHDVTRDVRPDGGTTTTVRLSLLRAPRFPDPETDQGLHRLRYALAPGAAVSDAVREGYRINLAQREAPGSAEVAPLVAVEGDGVVVESVKLADDRSGDVVVRLYEAHGARAVGRVAAGFASGAATAVDLLEDALEEGPELRTEDGATVVALRPFQIVTLRLPRAE</sequence>
<dbReference type="InterPro" id="IPR027291">
    <property type="entry name" value="Glyco_hydro_38_N_sf"/>
</dbReference>
<dbReference type="AlphaFoldDB" id="A0A2P8DKT3"/>
<keyword evidence="9" id="KW-1185">Reference proteome</keyword>